<protein>
    <submittedName>
        <fullName evidence="1">Uncharacterized protein</fullName>
    </submittedName>
</protein>
<accession>A0A0F3NIK1</accession>
<evidence type="ECO:0000313" key="2">
    <source>
        <dbReference type="Proteomes" id="UP000033385"/>
    </source>
</evidence>
<organism evidence="1 2">
    <name type="scientific">Anaplasma phagocytophilum str. ApNP</name>
    <dbReference type="NCBI Taxonomy" id="1359153"/>
    <lineage>
        <taxon>Bacteria</taxon>
        <taxon>Pseudomonadati</taxon>
        <taxon>Pseudomonadota</taxon>
        <taxon>Alphaproteobacteria</taxon>
        <taxon>Rickettsiales</taxon>
        <taxon>Anaplasmataceae</taxon>
        <taxon>Anaplasma</taxon>
        <taxon>phagocytophilum group</taxon>
    </lineage>
</organism>
<dbReference type="PATRIC" id="fig|1359153.3.peg.747"/>
<dbReference type="AlphaFoldDB" id="A0A0F3NIK1"/>
<evidence type="ECO:0000313" key="1">
    <source>
        <dbReference type="EMBL" id="KJV67586.1"/>
    </source>
</evidence>
<gene>
    <name evidence="1" type="ORF">APHNP_0725</name>
</gene>
<proteinExistence type="predicted"/>
<dbReference type="Proteomes" id="UP000033385">
    <property type="component" value="Unassembled WGS sequence"/>
</dbReference>
<name>A0A0F3NIK1_ANAPH</name>
<comment type="caution">
    <text evidence="1">The sequence shown here is derived from an EMBL/GenBank/DDBJ whole genome shotgun (WGS) entry which is preliminary data.</text>
</comment>
<dbReference type="EMBL" id="LANW01000001">
    <property type="protein sequence ID" value="KJV67586.1"/>
    <property type="molecule type" value="Genomic_DNA"/>
</dbReference>
<reference evidence="1 2" key="1">
    <citation type="submission" date="2015-01" db="EMBL/GenBank/DDBJ databases">
        <title>Genome Sequencing of Rickettsiales.</title>
        <authorList>
            <person name="Daugherty S.C."/>
            <person name="Su Q."/>
            <person name="Abolude K."/>
            <person name="Beier-Sexton M."/>
            <person name="Carlyon J.A."/>
            <person name="Carter R."/>
            <person name="Day N.P."/>
            <person name="Dumler S.J."/>
            <person name="Dyachenko V."/>
            <person name="Godinez A."/>
            <person name="Kurtti T.J."/>
            <person name="Lichay M."/>
            <person name="Mullins K.E."/>
            <person name="Ott S."/>
            <person name="Pappas-Brown V."/>
            <person name="Paris D.H."/>
            <person name="Patel P."/>
            <person name="Richards A.L."/>
            <person name="Sadzewicz L."/>
            <person name="Sears K."/>
            <person name="Seidman D."/>
            <person name="Sengamalay N."/>
            <person name="Stenos J."/>
            <person name="Tallon L.J."/>
            <person name="Vincent G."/>
            <person name="Fraser C.M."/>
            <person name="Munderloh U."/>
            <person name="Dunning-Hotopp J.C."/>
        </authorList>
    </citation>
    <scope>NUCLEOTIDE SEQUENCE [LARGE SCALE GENOMIC DNA]</scope>
    <source>
        <strain evidence="1 2">ApNP</strain>
    </source>
</reference>
<sequence>MPENTLGEFESAYVMRQAFYYHWLLSGFSSQHVIELWRLVLLNTGFCLVYQLKKRVLVFSTTGFYE</sequence>